<dbReference type="PANTHER" id="PTHR13140:SF498">
    <property type="entry name" value="DACHS, ISOFORM E"/>
    <property type="match status" value="1"/>
</dbReference>
<name>A0ABM1E0G0_PRICU</name>
<proteinExistence type="inferred from homology"/>
<dbReference type="Gene3D" id="1.20.58.530">
    <property type="match status" value="1"/>
</dbReference>
<dbReference type="PANTHER" id="PTHR13140">
    <property type="entry name" value="MYOSIN"/>
    <property type="match status" value="1"/>
</dbReference>
<sequence length="733" mass="83557">MATRFAEASSANNDSGYEDERYMNDEEFYDGFVKYYVWNSIEKVLWDKWMMADDGSDDDGSSDDGGNSSDVDLLKEQLKSLSTELVTLRSSLKEGLSTDDPPHDAMKRDMIVRHCAHSSVYSTLEDLIHLSGPLTEDAIVRALQTRFYNADFYYTYLWSSSGVSGSGKTYASMQLLRQLFDIAGGGPETDTFKHLSAAFTVLRSLGNAKTVSNTESSRMGQFIEVHVTDGALYRTKIHCYFIDQSRIVKPQRHEKNFHIFYQMLAGLTQDEKVKLYLEGFSAHSLRYLSQGDTNQNEAQDAARFDTWKIRRARRTGVCRRRAHTGSSNGSLRSEWLHRDLRTCSASKKSQENGFEQLCTNLCAETMQHFYNTHIFKSTLECAKDEGIQCEIDVDYTDNAPCIELISSQRTGLLSLLDSESLLPRSTNESYVQRVRVQHRMNPGCSNDGQEADLFDRETVVHQIRGLEVLETVNLMAEGFSHRMRFKAFSNNYRFLLRSPLAVKTDNKAYEESKAILERLSQILSESNTPFSSSSWAVGQKHIFLSELTRQQLETLRQRRRNQAATVLQKNVLRWRAVRRWPSLRRTLEMRRKNWNHRPTPPRPAKSSALMSRPRPQPIIDTSDALEISRLCDKSTVQATINAYGLDMENAPPIPAKRTYTVTGNAKVGFPHTRVIVNTYQEDGRADRTLMKGEPVKVVGKSRKSGYLLVEHKNGFSIDVPFQYLSLPEKPNKC</sequence>
<dbReference type="RefSeq" id="XP_014665681.1">
    <property type="nucleotide sequence ID" value="XM_014810195.1"/>
</dbReference>
<comment type="caution">
    <text evidence="6">Lacks conserved residue(s) required for the propagation of feature annotation.</text>
</comment>
<organism evidence="9 10">
    <name type="scientific">Priapulus caudatus</name>
    <name type="common">Priapulid worm</name>
    <dbReference type="NCBI Taxonomy" id="37621"/>
    <lineage>
        <taxon>Eukaryota</taxon>
        <taxon>Metazoa</taxon>
        <taxon>Ecdysozoa</taxon>
        <taxon>Scalidophora</taxon>
        <taxon>Priapulida</taxon>
        <taxon>Priapulimorpha</taxon>
        <taxon>Priapulimorphida</taxon>
        <taxon>Priapulidae</taxon>
        <taxon>Priapulus</taxon>
    </lineage>
</organism>
<accession>A0ABM1E0G0</accession>
<feature type="binding site" evidence="6">
    <location>
        <begin position="162"/>
        <end position="169"/>
    </location>
    <ligand>
        <name>ATP</name>
        <dbReference type="ChEBI" id="CHEBI:30616"/>
    </ligand>
</feature>
<dbReference type="PRINTS" id="PR00193">
    <property type="entry name" value="MYOSINHEAVY"/>
</dbReference>
<keyword evidence="9" id="KW-1185">Reference proteome</keyword>
<feature type="domain" description="Myosin motor" evidence="8">
    <location>
        <begin position="1"/>
        <end position="434"/>
    </location>
</feature>
<keyword evidence="4 6" id="KW-0505">Motor protein</keyword>
<evidence type="ECO:0000313" key="10">
    <source>
        <dbReference type="RefSeq" id="XP_014665681.1"/>
    </source>
</evidence>
<dbReference type="Gene3D" id="3.40.850.10">
    <property type="entry name" value="Kinesin motor domain"/>
    <property type="match status" value="1"/>
</dbReference>
<reference evidence="10" key="1">
    <citation type="submission" date="2025-08" db="UniProtKB">
        <authorList>
            <consortium name="RefSeq"/>
        </authorList>
    </citation>
    <scope>IDENTIFICATION</scope>
</reference>
<evidence type="ECO:0000256" key="2">
    <source>
        <dbReference type="ARBA" id="ARBA00022840"/>
    </source>
</evidence>
<dbReference type="Pfam" id="PF00063">
    <property type="entry name" value="Myosin_head"/>
    <property type="match status" value="3"/>
</dbReference>
<gene>
    <name evidence="10" type="primary">LOC106807743</name>
</gene>
<dbReference type="Gene3D" id="1.20.5.4820">
    <property type="match status" value="1"/>
</dbReference>
<keyword evidence="5 6" id="KW-0009">Actin-binding</keyword>
<evidence type="ECO:0000256" key="6">
    <source>
        <dbReference type="PROSITE-ProRule" id="PRU00782"/>
    </source>
</evidence>
<dbReference type="InterPro" id="IPR036961">
    <property type="entry name" value="Kinesin_motor_dom_sf"/>
</dbReference>
<dbReference type="InterPro" id="IPR027417">
    <property type="entry name" value="P-loop_NTPase"/>
</dbReference>
<dbReference type="GeneID" id="106807743"/>
<evidence type="ECO:0000256" key="1">
    <source>
        <dbReference type="ARBA" id="ARBA00022741"/>
    </source>
</evidence>
<dbReference type="InterPro" id="IPR001609">
    <property type="entry name" value="Myosin_head_motor_dom-like"/>
</dbReference>
<dbReference type="SUPFAM" id="SSF52540">
    <property type="entry name" value="P-loop containing nucleoside triphosphate hydrolases"/>
    <property type="match status" value="1"/>
</dbReference>
<evidence type="ECO:0000256" key="4">
    <source>
        <dbReference type="ARBA" id="ARBA00023175"/>
    </source>
</evidence>
<keyword evidence="2 6" id="KW-0067">ATP-binding</keyword>
<dbReference type="PROSITE" id="PS51456">
    <property type="entry name" value="MYOSIN_MOTOR"/>
    <property type="match status" value="2"/>
</dbReference>
<evidence type="ECO:0000256" key="7">
    <source>
        <dbReference type="SAM" id="MobiDB-lite"/>
    </source>
</evidence>
<keyword evidence="3 6" id="KW-0518">Myosin</keyword>
<evidence type="ECO:0000256" key="3">
    <source>
        <dbReference type="ARBA" id="ARBA00023123"/>
    </source>
</evidence>
<dbReference type="Proteomes" id="UP000695022">
    <property type="component" value="Unplaced"/>
</dbReference>
<evidence type="ECO:0000259" key="8">
    <source>
        <dbReference type="PROSITE" id="PS51456"/>
    </source>
</evidence>
<feature type="region of interest" description="Disordered" evidence="7">
    <location>
        <begin position="593"/>
        <end position="616"/>
    </location>
</feature>
<feature type="domain" description="Myosin motor" evidence="8">
    <location>
        <begin position="442"/>
        <end position="557"/>
    </location>
</feature>
<protein>
    <submittedName>
        <fullName evidence="10">Uncharacterized protein LOC106807743</fullName>
    </submittedName>
</protein>
<evidence type="ECO:0000256" key="5">
    <source>
        <dbReference type="ARBA" id="ARBA00023203"/>
    </source>
</evidence>
<dbReference type="SMART" id="SM00242">
    <property type="entry name" value="MYSc"/>
    <property type="match status" value="1"/>
</dbReference>
<comment type="similarity">
    <text evidence="6">Belongs to the TRAFAC class myosin-kinesin ATPase superfamily. Myosin family.</text>
</comment>
<evidence type="ECO:0000313" key="9">
    <source>
        <dbReference type="Proteomes" id="UP000695022"/>
    </source>
</evidence>
<keyword evidence="1 6" id="KW-0547">Nucleotide-binding</keyword>